<accession>A0A150FC57</accession>
<dbReference type="AlphaFoldDB" id="A0A150FC57"/>
<dbReference type="Proteomes" id="UP000075430">
    <property type="component" value="Unassembled WGS sequence"/>
</dbReference>
<feature type="domain" description="N-acetyltransferase" evidence="1">
    <location>
        <begin position="3"/>
        <end position="162"/>
    </location>
</feature>
<sequence>MEWLIRAMESSDIKQVRQVAKQSWHHTYEGIIPEHIQDQFLQSVYHDKMMERRIEQSLLLAAEAADGTMAGFVNLSPVQEDGKAELTSIYIDPAYQKNGIGTALLKEGMKQSGGLKELYVHAEKENQIGMSFYKAKGFEWVSECEEEFEGHLLQTVKMVLRI</sequence>
<protein>
    <submittedName>
        <fullName evidence="2">GNAT family acetyltransferase</fullName>
    </submittedName>
</protein>
<evidence type="ECO:0000313" key="2">
    <source>
        <dbReference type="EMBL" id="KXZ23228.1"/>
    </source>
</evidence>
<organism evidence="2 3">
    <name type="scientific">Bacillus nakamurai</name>
    <dbReference type="NCBI Taxonomy" id="1793963"/>
    <lineage>
        <taxon>Bacteria</taxon>
        <taxon>Bacillati</taxon>
        <taxon>Bacillota</taxon>
        <taxon>Bacilli</taxon>
        <taxon>Bacillales</taxon>
        <taxon>Bacillaceae</taxon>
        <taxon>Bacillus</taxon>
    </lineage>
</organism>
<comment type="caution">
    <text evidence="2">The sequence shown here is derived from an EMBL/GenBank/DDBJ whole genome shotgun (WGS) entry which is preliminary data.</text>
</comment>
<proteinExistence type="predicted"/>
<dbReference type="Gene3D" id="3.40.630.30">
    <property type="match status" value="1"/>
</dbReference>
<evidence type="ECO:0000259" key="1">
    <source>
        <dbReference type="PROSITE" id="PS51186"/>
    </source>
</evidence>
<keyword evidence="3" id="KW-1185">Reference proteome</keyword>
<dbReference type="GO" id="GO:0016747">
    <property type="term" value="F:acyltransferase activity, transferring groups other than amino-acyl groups"/>
    <property type="evidence" value="ECO:0007669"/>
    <property type="project" value="InterPro"/>
</dbReference>
<dbReference type="PANTHER" id="PTHR43617">
    <property type="entry name" value="L-AMINO ACID N-ACETYLTRANSFERASE"/>
    <property type="match status" value="1"/>
</dbReference>
<dbReference type="PROSITE" id="PS51186">
    <property type="entry name" value="GNAT"/>
    <property type="match status" value="1"/>
</dbReference>
<evidence type="ECO:0000313" key="3">
    <source>
        <dbReference type="Proteomes" id="UP000075430"/>
    </source>
</evidence>
<name>A0A150FC57_9BACI</name>
<dbReference type="InterPro" id="IPR050276">
    <property type="entry name" value="MshD_Acetyltransferase"/>
</dbReference>
<dbReference type="CDD" id="cd04301">
    <property type="entry name" value="NAT_SF"/>
    <property type="match status" value="1"/>
</dbReference>
<dbReference type="SUPFAM" id="SSF55729">
    <property type="entry name" value="Acyl-CoA N-acyltransferases (Nat)"/>
    <property type="match status" value="1"/>
</dbReference>
<dbReference type="InterPro" id="IPR016181">
    <property type="entry name" value="Acyl_CoA_acyltransferase"/>
</dbReference>
<dbReference type="OrthoDB" id="794462at2"/>
<dbReference type="Pfam" id="PF00583">
    <property type="entry name" value="Acetyltransf_1"/>
    <property type="match status" value="1"/>
</dbReference>
<dbReference type="RefSeq" id="WP_061520094.1">
    <property type="nucleotide sequence ID" value="NZ_JARLZY010000013.1"/>
</dbReference>
<dbReference type="STRING" id="1793963.AXI58_06860"/>
<gene>
    <name evidence="2" type="ORF">AXI58_06860</name>
</gene>
<reference evidence="3" key="1">
    <citation type="submission" date="2016-02" db="EMBL/GenBank/DDBJ databases">
        <authorList>
            <person name="Dunlap C."/>
        </authorList>
    </citation>
    <scope>NUCLEOTIDE SEQUENCE [LARGE SCALE GENOMIC DNA]</scope>
    <source>
        <strain evidence="3">NRRL B-41092</strain>
    </source>
</reference>
<dbReference type="EMBL" id="LSBA01000002">
    <property type="protein sequence ID" value="KXZ23228.1"/>
    <property type="molecule type" value="Genomic_DNA"/>
</dbReference>
<dbReference type="InterPro" id="IPR000182">
    <property type="entry name" value="GNAT_dom"/>
</dbReference>
<dbReference type="PANTHER" id="PTHR43617:SF22">
    <property type="entry name" value="L-AMINO ACID N-ACETYLTRANSFERASE AAAT"/>
    <property type="match status" value="1"/>
</dbReference>
<keyword evidence="2" id="KW-0808">Transferase</keyword>